<organism evidence="4 5">
    <name type="scientific">Serendipita vermifera MAFF 305830</name>
    <dbReference type="NCBI Taxonomy" id="933852"/>
    <lineage>
        <taxon>Eukaryota</taxon>
        <taxon>Fungi</taxon>
        <taxon>Dikarya</taxon>
        <taxon>Basidiomycota</taxon>
        <taxon>Agaricomycotina</taxon>
        <taxon>Agaricomycetes</taxon>
        <taxon>Sebacinales</taxon>
        <taxon>Serendipitaceae</taxon>
        <taxon>Serendipita</taxon>
    </lineage>
</organism>
<evidence type="ECO:0000256" key="2">
    <source>
        <dbReference type="SAM" id="Phobius"/>
    </source>
</evidence>
<sequence>MDQNALKFIEHRQAVLRDAYNAYKLQFRPSLSSGTTKKWAWDHWSDDDVDRIIAETLKDEVNQRGGRSVKDLPESFREGVGVWIRDFLDDTGSMFRIYRKSGFDVDKALPALRELLKFRIEHRKELLWSPIPHEDTFISSELVKNTTWRPSSNYSRRASTSAQSPRASPVPDYDIPLKSNSSHQNGLVLTKSSSVADSLLQLYPHSSRDPNRRPIIVVSVRLLDAAAAAAGSQDNGSTAAAVSPTPITQALAAFERLRCYLAESFSNDKGEIDPLQFILIIDLAGGRVSSAAWDMVKWLVRDATDQFHGMCSAVFVVNYSWEFGAIWSFIKHVLPASAKARVIFPALKELSDYLGTDALPPSLGGSSIYTLPYYQAPFNATIETRLTPPRHLDLSIEQATRAPPSTSAQPVRAHRVSLKHLHSTSHENPYYGYPATVEEGIDCYGRPVRVQRSKRRKRDLIRTLLWLLLLRFRERTALLLWYFKNLSRRMTSNKRGSLFVLVAIALLVALLLPAGRRRLLWHLTN</sequence>
<feature type="domain" description="CRAL-TRIO" evidence="3">
    <location>
        <begin position="191"/>
        <end position="371"/>
    </location>
</feature>
<dbReference type="PROSITE" id="PS50191">
    <property type="entry name" value="CRAL_TRIO"/>
    <property type="match status" value="1"/>
</dbReference>
<proteinExistence type="predicted"/>
<keyword evidence="2" id="KW-0472">Membrane</keyword>
<dbReference type="CDD" id="cd00170">
    <property type="entry name" value="SEC14"/>
    <property type="match status" value="1"/>
</dbReference>
<dbReference type="Proteomes" id="UP000054097">
    <property type="component" value="Unassembled WGS sequence"/>
</dbReference>
<evidence type="ECO:0000313" key="4">
    <source>
        <dbReference type="EMBL" id="KIM26131.1"/>
    </source>
</evidence>
<dbReference type="SUPFAM" id="SSF52087">
    <property type="entry name" value="CRAL/TRIO domain"/>
    <property type="match status" value="1"/>
</dbReference>
<dbReference type="InterPro" id="IPR036865">
    <property type="entry name" value="CRAL-TRIO_dom_sf"/>
</dbReference>
<reference evidence="5" key="2">
    <citation type="submission" date="2015-01" db="EMBL/GenBank/DDBJ databases">
        <title>Evolutionary Origins and Diversification of the Mycorrhizal Mutualists.</title>
        <authorList>
            <consortium name="DOE Joint Genome Institute"/>
            <consortium name="Mycorrhizal Genomics Consortium"/>
            <person name="Kohler A."/>
            <person name="Kuo A."/>
            <person name="Nagy L.G."/>
            <person name="Floudas D."/>
            <person name="Copeland A."/>
            <person name="Barry K.W."/>
            <person name="Cichocki N."/>
            <person name="Veneault-Fourrey C."/>
            <person name="LaButti K."/>
            <person name="Lindquist E.A."/>
            <person name="Lipzen A."/>
            <person name="Lundell T."/>
            <person name="Morin E."/>
            <person name="Murat C."/>
            <person name="Riley R."/>
            <person name="Ohm R."/>
            <person name="Sun H."/>
            <person name="Tunlid A."/>
            <person name="Henrissat B."/>
            <person name="Grigoriev I.V."/>
            <person name="Hibbett D.S."/>
            <person name="Martin F."/>
        </authorList>
    </citation>
    <scope>NUCLEOTIDE SEQUENCE [LARGE SCALE GENOMIC DNA]</scope>
    <source>
        <strain evidence="5">MAFF 305830</strain>
    </source>
</reference>
<protein>
    <recommendedName>
        <fullName evidence="3">CRAL-TRIO domain-containing protein</fullName>
    </recommendedName>
</protein>
<dbReference type="EMBL" id="KN824308">
    <property type="protein sequence ID" value="KIM26131.1"/>
    <property type="molecule type" value="Genomic_DNA"/>
</dbReference>
<dbReference type="Gene3D" id="3.40.525.10">
    <property type="entry name" value="CRAL-TRIO lipid binding domain"/>
    <property type="match status" value="1"/>
</dbReference>
<name>A0A0C3B3T7_SERVB</name>
<dbReference type="PANTHER" id="PTHR46590">
    <property type="entry name" value="PHOSPHATIDYLINOSITOL TRANSFER PROTEIN CSR1-RELATED"/>
    <property type="match status" value="1"/>
</dbReference>
<dbReference type="STRING" id="933852.A0A0C3B3T7"/>
<accession>A0A0C3B3T7</accession>
<feature type="transmembrane region" description="Helical" evidence="2">
    <location>
        <begin position="495"/>
        <end position="514"/>
    </location>
</feature>
<dbReference type="PANTHER" id="PTHR46590:SF4">
    <property type="entry name" value="CRAL-TRIO DOMAIN-CONTAINING PROTEIN"/>
    <property type="match status" value="1"/>
</dbReference>
<evidence type="ECO:0000259" key="3">
    <source>
        <dbReference type="PROSITE" id="PS50191"/>
    </source>
</evidence>
<evidence type="ECO:0000256" key="1">
    <source>
        <dbReference type="SAM" id="MobiDB-lite"/>
    </source>
</evidence>
<keyword evidence="2" id="KW-0812">Transmembrane</keyword>
<evidence type="ECO:0000313" key="5">
    <source>
        <dbReference type="Proteomes" id="UP000054097"/>
    </source>
</evidence>
<dbReference type="OrthoDB" id="75724at2759"/>
<keyword evidence="5" id="KW-1185">Reference proteome</keyword>
<dbReference type="AlphaFoldDB" id="A0A0C3B3T7"/>
<keyword evidence="2" id="KW-1133">Transmembrane helix</keyword>
<feature type="region of interest" description="Disordered" evidence="1">
    <location>
        <begin position="149"/>
        <end position="171"/>
    </location>
</feature>
<dbReference type="HOGENOM" id="CLU_567557_0_0_1"/>
<dbReference type="InterPro" id="IPR052432">
    <property type="entry name" value="PITP/CRAL-TRIO"/>
</dbReference>
<feature type="compositionally biased region" description="Polar residues" evidence="1">
    <location>
        <begin position="149"/>
        <end position="166"/>
    </location>
</feature>
<dbReference type="Pfam" id="PF00650">
    <property type="entry name" value="CRAL_TRIO"/>
    <property type="match status" value="1"/>
</dbReference>
<gene>
    <name evidence="4" type="ORF">M408DRAFT_196644</name>
</gene>
<reference evidence="4 5" key="1">
    <citation type="submission" date="2014-04" db="EMBL/GenBank/DDBJ databases">
        <authorList>
            <consortium name="DOE Joint Genome Institute"/>
            <person name="Kuo A."/>
            <person name="Zuccaro A."/>
            <person name="Kohler A."/>
            <person name="Nagy L.G."/>
            <person name="Floudas D."/>
            <person name="Copeland A."/>
            <person name="Barry K.W."/>
            <person name="Cichocki N."/>
            <person name="Veneault-Fourrey C."/>
            <person name="LaButti K."/>
            <person name="Lindquist E.A."/>
            <person name="Lipzen A."/>
            <person name="Lundell T."/>
            <person name="Morin E."/>
            <person name="Murat C."/>
            <person name="Sun H."/>
            <person name="Tunlid A."/>
            <person name="Henrissat B."/>
            <person name="Grigoriev I.V."/>
            <person name="Hibbett D.S."/>
            <person name="Martin F."/>
            <person name="Nordberg H.P."/>
            <person name="Cantor M.N."/>
            <person name="Hua S.X."/>
        </authorList>
    </citation>
    <scope>NUCLEOTIDE SEQUENCE [LARGE SCALE GENOMIC DNA]</scope>
    <source>
        <strain evidence="4 5">MAFF 305830</strain>
    </source>
</reference>
<dbReference type="InterPro" id="IPR001251">
    <property type="entry name" value="CRAL-TRIO_dom"/>
</dbReference>